<accession>Q939E9</accession>
<protein>
    <submittedName>
        <fullName evidence="1">Ypar24</fullName>
    </submittedName>
</protein>
<dbReference type="AlphaFoldDB" id="Q939E9"/>
<reference evidence="1" key="1">
    <citation type="journal article" date="2001" name="Mol. Microbiol.">
        <title>Discovery and distribution of super-integrons among pseudomonads.</title>
        <authorList>
            <person name="Vaisvila R."/>
            <person name="Morgan R.D."/>
            <person name="Posfai J."/>
            <person name="Raleigh E.A."/>
        </authorList>
    </citation>
    <scope>NUCLEOTIDE SEQUENCE</scope>
    <source>
        <strain evidence="1">ATCC 55044</strain>
    </source>
</reference>
<proteinExistence type="predicted"/>
<dbReference type="GeneID" id="42932273"/>
<name>Q939E9_AQUAC</name>
<organism evidence="1">
    <name type="scientific">Aquipseudomonas alcaligenes</name>
    <name type="common">Pseudomonas alcaligenes</name>
    <dbReference type="NCBI Taxonomy" id="43263"/>
    <lineage>
        <taxon>Bacteria</taxon>
        <taxon>Pseudomonadati</taxon>
        <taxon>Pseudomonadota</taxon>
        <taxon>Gammaproteobacteria</taxon>
        <taxon>Pseudomonadales</taxon>
        <taxon>Pseudomonadaceae</taxon>
        <taxon>Aquipseudomonas</taxon>
    </lineage>
</organism>
<evidence type="ECO:0000313" key="1">
    <source>
        <dbReference type="EMBL" id="AAK73309.1"/>
    </source>
</evidence>
<dbReference type="RefSeq" id="WP_156480573.1">
    <property type="nucleotide sequence ID" value="NZ_CP014784.1"/>
</dbReference>
<sequence length="246" mass="29430">MNIEQELDWVKQSKNIDYLDLEVCFQLHDNFYIGDPNSHEQLQDEKYRETVKLPPFERVVPTMARTSEAIGHTNELASYYKNLIEKSVGRNKPFNEIRQYFWLRLWFWNTEEDVHVSFPWYDSLSEMQQLFSWLKGHPEEPYIDMDQGWQIEAVRIGENVHIRQSDPDCDEEYANVSVPFEVFFNKANEVENRAQQIITNLSKELGVDVWSKYLQDARFGTEKWQPNKKINQTKKADGFFSRLFKR</sequence>
<dbReference type="EMBL" id="AY038186">
    <property type="protein sequence ID" value="AAK73309.1"/>
    <property type="molecule type" value="Genomic_DNA"/>
</dbReference>